<dbReference type="EMBL" id="JAPDFR010000002">
    <property type="protein sequence ID" value="KAK0389691.1"/>
    <property type="molecule type" value="Genomic_DNA"/>
</dbReference>
<keyword evidence="1" id="KW-0732">Signal</keyword>
<gene>
    <name evidence="2" type="ORF">NLU13_3264</name>
</gene>
<proteinExistence type="predicted"/>
<sequence length="204" mass="22619">MRLFVVLMSSTLALVAATPMKPDCAPFPPSEIEFASDFKQPESPMIKHDFTASFVQHKWNVNLSHITQGYITNSGSKNLVRVDQGNDDGPSSSVFDYKNVTKDGLVDNTLTTYAPGSSKPVVWRGYVNSNFPIFQGDILVKYGAVFTGLVDRDFVGRVASWSMMYQGVIPVTAYVDNCGKLVGYDYFAPDLRTRATTRFFNVKA</sequence>
<keyword evidence="3" id="KW-1185">Reference proteome</keyword>
<evidence type="ECO:0000313" key="3">
    <source>
        <dbReference type="Proteomes" id="UP001175261"/>
    </source>
</evidence>
<dbReference type="Proteomes" id="UP001175261">
    <property type="component" value="Unassembled WGS sequence"/>
</dbReference>
<accession>A0AA39GM05</accession>
<dbReference type="AlphaFoldDB" id="A0AA39GM05"/>
<name>A0AA39GM05_SARSR</name>
<evidence type="ECO:0000256" key="1">
    <source>
        <dbReference type="SAM" id="SignalP"/>
    </source>
</evidence>
<feature type="chain" id="PRO_5041317608" evidence="1">
    <location>
        <begin position="18"/>
        <end position="204"/>
    </location>
</feature>
<feature type="signal peptide" evidence="1">
    <location>
        <begin position="1"/>
        <end position="17"/>
    </location>
</feature>
<protein>
    <submittedName>
        <fullName evidence="2">Uncharacterized protein</fullName>
    </submittedName>
</protein>
<organism evidence="2 3">
    <name type="scientific">Sarocladium strictum</name>
    <name type="common">Black bundle disease fungus</name>
    <name type="synonym">Acremonium strictum</name>
    <dbReference type="NCBI Taxonomy" id="5046"/>
    <lineage>
        <taxon>Eukaryota</taxon>
        <taxon>Fungi</taxon>
        <taxon>Dikarya</taxon>
        <taxon>Ascomycota</taxon>
        <taxon>Pezizomycotina</taxon>
        <taxon>Sordariomycetes</taxon>
        <taxon>Hypocreomycetidae</taxon>
        <taxon>Hypocreales</taxon>
        <taxon>Sarocladiaceae</taxon>
        <taxon>Sarocladium</taxon>
    </lineage>
</organism>
<evidence type="ECO:0000313" key="2">
    <source>
        <dbReference type="EMBL" id="KAK0389691.1"/>
    </source>
</evidence>
<reference evidence="2" key="1">
    <citation type="submission" date="2022-10" db="EMBL/GenBank/DDBJ databases">
        <title>Determination and structural analysis of whole genome sequence of Sarocladium strictum F4-1.</title>
        <authorList>
            <person name="Hu L."/>
            <person name="Jiang Y."/>
        </authorList>
    </citation>
    <scope>NUCLEOTIDE SEQUENCE</scope>
    <source>
        <strain evidence="2">F4-1</strain>
    </source>
</reference>
<comment type="caution">
    <text evidence="2">The sequence shown here is derived from an EMBL/GenBank/DDBJ whole genome shotgun (WGS) entry which is preliminary data.</text>
</comment>